<name>A0AAW1D8G7_9HEMI</name>
<feature type="signal peptide" evidence="1">
    <location>
        <begin position="1"/>
        <end position="23"/>
    </location>
</feature>
<keyword evidence="1" id="KW-0732">Signal</keyword>
<dbReference type="Proteomes" id="UP001461498">
    <property type="component" value="Unassembled WGS sequence"/>
</dbReference>
<sequence>MLFGKFVYTIIVFKLLTLQFVQNNELKHLEVENKKNDRKIEEFHFKNLAKNLNFNENCGKDELIEDVKFSGRTGVNDNNYDGSLSDVEVADHDKVNFTELDNRKSFVDDEDEIVQRQEEVSELDGEIGKPFDDAISERKDEEDLRHKNVADQLIDYETFDKRKLRKRRDFAQNIPQFVIYEGQLPSPEFIKELARLKLLSDQKYAADEDAGTNVLCNPAKQIISMEANAPKCVKHIDRTVVEEIIQVDIPMTSERPTKQATIPRGTTSKTSRATKCLTHTTQYCRPTPPTRCSVYKTTMRTKIPYLFLKKY</sequence>
<organism evidence="2 3">
    <name type="scientific">Rhynocoris fuscipes</name>
    <dbReference type="NCBI Taxonomy" id="488301"/>
    <lineage>
        <taxon>Eukaryota</taxon>
        <taxon>Metazoa</taxon>
        <taxon>Ecdysozoa</taxon>
        <taxon>Arthropoda</taxon>
        <taxon>Hexapoda</taxon>
        <taxon>Insecta</taxon>
        <taxon>Pterygota</taxon>
        <taxon>Neoptera</taxon>
        <taxon>Paraneoptera</taxon>
        <taxon>Hemiptera</taxon>
        <taxon>Heteroptera</taxon>
        <taxon>Panheteroptera</taxon>
        <taxon>Cimicomorpha</taxon>
        <taxon>Reduviidae</taxon>
        <taxon>Harpactorinae</taxon>
        <taxon>Harpactorini</taxon>
        <taxon>Rhynocoris</taxon>
    </lineage>
</organism>
<evidence type="ECO:0000256" key="1">
    <source>
        <dbReference type="SAM" id="SignalP"/>
    </source>
</evidence>
<evidence type="ECO:0000313" key="2">
    <source>
        <dbReference type="EMBL" id="KAK9507304.1"/>
    </source>
</evidence>
<evidence type="ECO:0000313" key="3">
    <source>
        <dbReference type="Proteomes" id="UP001461498"/>
    </source>
</evidence>
<proteinExistence type="predicted"/>
<reference evidence="2 3" key="1">
    <citation type="submission" date="2022-12" db="EMBL/GenBank/DDBJ databases">
        <title>Chromosome-level genome assembly of true bugs.</title>
        <authorList>
            <person name="Ma L."/>
            <person name="Li H."/>
        </authorList>
    </citation>
    <scope>NUCLEOTIDE SEQUENCE [LARGE SCALE GENOMIC DNA]</scope>
    <source>
        <strain evidence="2">Lab_2022b</strain>
    </source>
</reference>
<feature type="chain" id="PRO_5043631889" evidence="1">
    <location>
        <begin position="24"/>
        <end position="311"/>
    </location>
</feature>
<dbReference type="AlphaFoldDB" id="A0AAW1D8G7"/>
<dbReference type="EMBL" id="JAPXFL010000004">
    <property type="protein sequence ID" value="KAK9507304.1"/>
    <property type="molecule type" value="Genomic_DNA"/>
</dbReference>
<comment type="caution">
    <text evidence="2">The sequence shown here is derived from an EMBL/GenBank/DDBJ whole genome shotgun (WGS) entry which is preliminary data.</text>
</comment>
<protein>
    <submittedName>
        <fullName evidence="2">Uncharacterized protein</fullName>
    </submittedName>
</protein>
<accession>A0AAW1D8G7</accession>
<gene>
    <name evidence="2" type="ORF">O3M35_007189</name>
</gene>
<keyword evidence="3" id="KW-1185">Reference proteome</keyword>